<gene>
    <name evidence="1" type="ORF">DFQ14_11932</name>
</gene>
<reference evidence="1 2" key="1">
    <citation type="submission" date="2018-07" db="EMBL/GenBank/DDBJ databases">
        <title>Genomic Encyclopedia of Type Strains, Phase III (KMG-III): the genomes of soil and plant-associated and newly described type strains.</title>
        <authorList>
            <person name="Whitman W."/>
        </authorList>
    </citation>
    <scope>NUCLEOTIDE SEQUENCE [LARGE SCALE GENOMIC DNA]</scope>
    <source>
        <strain evidence="1 2">CECT 8575</strain>
    </source>
</reference>
<proteinExistence type="predicted"/>
<name>A0A368VCH0_9ACTN</name>
<evidence type="ECO:0000313" key="1">
    <source>
        <dbReference type="EMBL" id="RCW38828.1"/>
    </source>
</evidence>
<dbReference type="OrthoDB" id="5119642at2"/>
<protein>
    <recommendedName>
        <fullName evidence="3">AlpA family transcriptional regulator</fullName>
    </recommendedName>
</protein>
<dbReference type="AlphaFoldDB" id="A0A368VCH0"/>
<evidence type="ECO:0000313" key="2">
    <source>
        <dbReference type="Proteomes" id="UP000253495"/>
    </source>
</evidence>
<comment type="caution">
    <text evidence="1">The sequence shown here is derived from an EMBL/GenBank/DDBJ whole genome shotgun (WGS) entry which is preliminary data.</text>
</comment>
<organism evidence="1 2">
    <name type="scientific">Halopolyspora algeriensis</name>
    <dbReference type="NCBI Taxonomy" id="1500506"/>
    <lineage>
        <taxon>Bacteria</taxon>
        <taxon>Bacillati</taxon>
        <taxon>Actinomycetota</taxon>
        <taxon>Actinomycetes</taxon>
        <taxon>Actinomycetes incertae sedis</taxon>
        <taxon>Halopolyspora</taxon>
    </lineage>
</organism>
<sequence length="172" mass="19173">MNHHDFTLVLNRIPSEDEYDLLFESGCDDASPETRNGTALVHFDRDAPSLTHALVTAIRDVERAGFRVQAVETDDLVSLRTIADRLGRSYEGMRLIATGQRGPGAFPVPLSGDGWSLYSWSQVVDWSTRHLDAREAVSTFEVEIAAANHIVRARNMLHEDTERAELARLLSA</sequence>
<accession>A0A368VCH0</accession>
<dbReference type="Proteomes" id="UP000253495">
    <property type="component" value="Unassembled WGS sequence"/>
</dbReference>
<dbReference type="EMBL" id="QPJC01000019">
    <property type="protein sequence ID" value="RCW38828.1"/>
    <property type="molecule type" value="Genomic_DNA"/>
</dbReference>
<dbReference type="RefSeq" id="WP_114454948.1">
    <property type="nucleotide sequence ID" value="NZ_QPJC01000019.1"/>
</dbReference>
<evidence type="ECO:0008006" key="3">
    <source>
        <dbReference type="Google" id="ProtNLM"/>
    </source>
</evidence>
<keyword evidence="2" id="KW-1185">Reference proteome</keyword>